<protein>
    <recommendedName>
        <fullName evidence="3">C2H2-type domain-containing protein</fullName>
    </recommendedName>
</protein>
<accession>A0A4C1T9P5</accession>
<gene>
    <name evidence="4" type="ORF">EVAR_77470_1</name>
</gene>
<evidence type="ECO:0000259" key="3">
    <source>
        <dbReference type="PROSITE" id="PS50157"/>
    </source>
</evidence>
<dbReference type="Proteomes" id="UP000299102">
    <property type="component" value="Unassembled WGS sequence"/>
</dbReference>
<evidence type="ECO:0000313" key="4">
    <source>
        <dbReference type="EMBL" id="GBP10021.1"/>
    </source>
</evidence>
<feature type="compositionally biased region" description="Basic and acidic residues" evidence="2">
    <location>
        <begin position="328"/>
        <end position="343"/>
    </location>
</feature>
<name>A0A4C1T9P5_EUMVA</name>
<dbReference type="GO" id="GO:0008270">
    <property type="term" value="F:zinc ion binding"/>
    <property type="evidence" value="ECO:0007669"/>
    <property type="project" value="UniProtKB-KW"/>
</dbReference>
<evidence type="ECO:0000256" key="2">
    <source>
        <dbReference type="SAM" id="MobiDB-lite"/>
    </source>
</evidence>
<dbReference type="OrthoDB" id="7312725at2759"/>
<dbReference type="EMBL" id="BGZK01000039">
    <property type="protein sequence ID" value="GBP10021.1"/>
    <property type="molecule type" value="Genomic_DNA"/>
</dbReference>
<organism evidence="4 5">
    <name type="scientific">Eumeta variegata</name>
    <name type="common">Bagworm moth</name>
    <name type="synonym">Eumeta japonica</name>
    <dbReference type="NCBI Taxonomy" id="151549"/>
    <lineage>
        <taxon>Eukaryota</taxon>
        <taxon>Metazoa</taxon>
        <taxon>Ecdysozoa</taxon>
        <taxon>Arthropoda</taxon>
        <taxon>Hexapoda</taxon>
        <taxon>Insecta</taxon>
        <taxon>Pterygota</taxon>
        <taxon>Neoptera</taxon>
        <taxon>Endopterygota</taxon>
        <taxon>Lepidoptera</taxon>
        <taxon>Glossata</taxon>
        <taxon>Ditrysia</taxon>
        <taxon>Tineoidea</taxon>
        <taxon>Psychidae</taxon>
        <taxon>Oiketicinae</taxon>
        <taxon>Eumeta</taxon>
    </lineage>
</organism>
<dbReference type="AlphaFoldDB" id="A0A4C1T9P5"/>
<keyword evidence="1" id="KW-0863">Zinc-finger</keyword>
<feature type="region of interest" description="Disordered" evidence="2">
    <location>
        <begin position="328"/>
        <end position="353"/>
    </location>
</feature>
<dbReference type="PROSITE" id="PS00028">
    <property type="entry name" value="ZINC_FINGER_C2H2_1"/>
    <property type="match status" value="1"/>
</dbReference>
<feature type="domain" description="C2H2-type" evidence="3">
    <location>
        <begin position="292"/>
        <end position="314"/>
    </location>
</feature>
<evidence type="ECO:0000256" key="1">
    <source>
        <dbReference type="PROSITE-ProRule" id="PRU00042"/>
    </source>
</evidence>
<proteinExistence type="predicted"/>
<keyword evidence="1" id="KW-0862">Zinc</keyword>
<reference evidence="4 5" key="1">
    <citation type="journal article" date="2019" name="Commun. Biol.">
        <title>The bagworm genome reveals a unique fibroin gene that provides high tensile strength.</title>
        <authorList>
            <person name="Kono N."/>
            <person name="Nakamura H."/>
            <person name="Ohtoshi R."/>
            <person name="Tomita M."/>
            <person name="Numata K."/>
            <person name="Arakawa K."/>
        </authorList>
    </citation>
    <scope>NUCLEOTIDE SEQUENCE [LARGE SCALE GENOMIC DNA]</scope>
</reference>
<feature type="compositionally biased region" description="Basic residues" evidence="2">
    <location>
        <begin position="344"/>
        <end position="353"/>
    </location>
</feature>
<keyword evidence="5" id="KW-1185">Reference proteome</keyword>
<sequence>MEVCNKRDDEDVKIDTAEQNITDLENLAEARDIVDEEEIDCVDETIKPVSPKVNLPPELQGPDKKSIGNSRIKMKKKKKKKKSKIVADSLQKDTDLALREDCSEERRNFKSDALHNGDDLCIRDFEVEISSFNLSKPVLLNLDTYRIEPSITAIENVVSMEPALQEPTENLEVSLDPNMFFPELIEDIQIIDLIEASSESDAPPPKEVAEVSLLTSSDEDDVILQEPYIETIEVSDACSDDEPLAKLLNLQVPTVNGKRLKRKLKKYTCNICSFWSYSRPQYTKHVSVHDWYFCTKCDFACSTERKLSRHYKTHIFNFLCERKSRRCKTDDGDVDSGRTEKASSRNKKYNKRRKKCRAEDNTCMPSVEI</sequence>
<dbReference type="InterPro" id="IPR013087">
    <property type="entry name" value="Znf_C2H2_type"/>
</dbReference>
<dbReference type="SMART" id="SM00355">
    <property type="entry name" value="ZnF_C2H2"/>
    <property type="match status" value="2"/>
</dbReference>
<feature type="region of interest" description="Disordered" evidence="2">
    <location>
        <begin position="47"/>
        <end position="73"/>
    </location>
</feature>
<evidence type="ECO:0000313" key="5">
    <source>
        <dbReference type="Proteomes" id="UP000299102"/>
    </source>
</evidence>
<dbReference type="PROSITE" id="PS50157">
    <property type="entry name" value="ZINC_FINGER_C2H2_2"/>
    <property type="match status" value="1"/>
</dbReference>
<keyword evidence="1" id="KW-0479">Metal-binding</keyword>
<comment type="caution">
    <text evidence="4">The sequence shown here is derived from an EMBL/GenBank/DDBJ whole genome shotgun (WGS) entry which is preliminary data.</text>
</comment>